<feature type="domain" description="Ig-like" evidence="3">
    <location>
        <begin position="30"/>
        <end position="136"/>
    </location>
</feature>
<reference evidence="4 5" key="1">
    <citation type="submission" date="2021-05" db="EMBL/GenBank/DDBJ databases">
        <authorList>
            <person name="Zahm M."/>
            <person name="Klopp C."/>
            <person name="Cabau C."/>
            <person name="Kuhl H."/>
            <person name="Suciu R."/>
            <person name="Ciorpac M."/>
            <person name="Holostenco D."/>
            <person name="Gessner J."/>
            <person name="Wuertz S."/>
            <person name="Hohne C."/>
            <person name="Stock M."/>
            <person name="Gislard M."/>
            <person name="Lluch J."/>
            <person name="Milhes M."/>
            <person name="Lampietro C."/>
            <person name="Lopez Roques C."/>
            <person name="Donnadieu C."/>
            <person name="Du K."/>
            <person name="Schartl M."/>
            <person name="Guiguen Y."/>
        </authorList>
    </citation>
    <scope>NUCLEOTIDE SEQUENCE [LARGE SCALE GENOMIC DNA]</scope>
    <source>
        <strain evidence="4">Hh-F2</strain>
        <tissue evidence="4">Blood</tissue>
    </source>
</reference>
<evidence type="ECO:0000256" key="1">
    <source>
        <dbReference type="SAM" id="Phobius"/>
    </source>
</evidence>
<evidence type="ECO:0000256" key="2">
    <source>
        <dbReference type="SAM" id="SignalP"/>
    </source>
</evidence>
<keyword evidence="1" id="KW-1133">Transmembrane helix</keyword>
<proteinExistence type="predicted"/>
<dbReference type="SUPFAM" id="SSF48726">
    <property type="entry name" value="Immunoglobulin"/>
    <property type="match status" value="1"/>
</dbReference>
<dbReference type="PROSITE" id="PS50835">
    <property type="entry name" value="IG_LIKE"/>
    <property type="match status" value="1"/>
</dbReference>
<dbReference type="InterPro" id="IPR042864">
    <property type="entry name" value="TMEM25"/>
</dbReference>
<accession>A0ABR0Y5T7</accession>
<dbReference type="InterPro" id="IPR013783">
    <property type="entry name" value="Ig-like_fold"/>
</dbReference>
<feature type="transmembrane region" description="Helical" evidence="1">
    <location>
        <begin position="248"/>
        <end position="273"/>
    </location>
</feature>
<protein>
    <submittedName>
        <fullName evidence="4">Transmembrane protein 25</fullName>
    </submittedName>
</protein>
<name>A0ABR0Y5T7_HUSHU</name>
<keyword evidence="1" id="KW-0472">Membrane</keyword>
<dbReference type="InterPro" id="IPR007110">
    <property type="entry name" value="Ig-like_dom"/>
</dbReference>
<feature type="signal peptide" evidence="2">
    <location>
        <begin position="1"/>
        <end position="26"/>
    </location>
</feature>
<gene>
    <name evidence="4" type="ORF">HHUSO_G34366</name>
</gene>
<evidence type="ECO:0000313" key="5">
    <source>
        <dbReference type="Proteomes" id="UP001369086"/>
    </source>
</evidence>
<sequence length="376" mass="41333">MLSADWAWALRALLLLPVVLIQSGVSEPLPRIDGRWRSIATLRENVTREFSCQSEGWPAEAPPFLIWYLNGERPSLCGAECPGDIIVPSPHCRSIAVSNQSSSHSTFTLRARKWDRELRCAAEHPASGETYNASVLLNVQFQPEIVRLIAHYSESSEPGLSLLLFALVHSNPPATVTFVDESGQQVTNTSDFLILDTRSYPRLTNHTLRVTLSSLPGNVSVSASNKLGVTNSPLALTDLLLSRVEVPVLGIIVGGVLGFLSLVLLNLLVLCLVYKRGRRGAEKCVENKVPQSDSSQIKLDNVYLPRENMSLPSNLQLNDLSCLCKGRDVEGQKAAEEENHSEQEHSSGLATRGFARFPIVGYIYKVSSMSSDEVWL</sequence>
<dbReference type="Gene3D" id="2.60.40.10">
    <property type="entry name" value="Immunoglobulins"/>
    <property type="match status" value="1"/>
</dbReference>
<comment type="caution">
    <text evidence="4">The sequence shown here is derived from an EMBL/GenBank/DDBJ whole genome shotgun (WGS) entry which is preliminary data.</text>
</comment>
<dbReference type="Proteomes" id="UP001369086">
    <property type="component" value="Unassembled WGS sequence"/>
</dbReference>
<feature type="chain" id="PRO_5046189316" evidence="2">
    <location>
        <begin position="27"/>
        <end position="376"/>
    </location>
</feature>
<keyword evidence="1 4" id="KW-0812">Transmembrane</keyword>
<dbReference type="InterPro" id="IPR036179">
    <property type="entry name" value="Ig-like_dom_sf"/>
</dbReference>
<dbReference type="PANTHER" id="PTHR47224:SF1">
    <property type="entry name" value="TRANSMEMBRANE PROTEIN 25"/>
    <property type="match status" value="1"/>
</dbReference>
<keyword evidence="5" id="KW-1185">Reference proteome</keyword>
<dbReference type="PANTHER" id="PTHR47224">
    <property type="entry name" value="TRANSMEMBRANE PROTEIN 25"/>
    <property type="match status" value="1"/>
</dbReference>
<keyword evidence="2" id="KW-0732">Signal</keyword>
<dbReference type="EMBL" id="JAHFZB010000046">
    <property type="protein sequence ID" value="KAK6468017.1"/>
    <property type="molecule type" value="Genomic_DNA"/>
</dbReference>
<evidence type="ECO:0000313" key="4">
    <source>
        <dbReference type="EMBL" id="KAK6468017.1"/>
    </source>
</evidence>
<organism evidence="4 5">
    <name type="scientific">Huso huso</name>
    <name type="common">Beluga</name>
    <name type="synonym">Acipenser huso</name>
    <dbReference type="NCBI Taxonomy" id="61971"/>
    <lineage>
        <taxon>Eukaryota</taxon>
        <taxon>Metazoa</taxon>
        <taxon>Chordata</taxon>
        <taxon>Craniata</taxon>
        <taxon>Vertebrata</taxon>
        <taxon>Euteleostomi</taxon>
        <taxon>Actinopterygii</taxon>
        <taxon>Chondrostei</taxon>
        <taxon>Acipenseriformes</taxon>
        <taxon>Acipenseridae</taxon>
        <taxon>Huso</taxon>
    </lineage>
</organism>
<evidence type="ECO:0000259" key="3">
    <source>
        <dbReference type="PROSITE" id="PS50835"/>
    </source>
</evidence>